<dbReference type="Pfam" id="PF17517">
    <property type="entry name" value="IgGFc_binding"/>
    <property type="match status" value="1"/>
</dbReference>
<dbReference type="Proteomes" id="UP001217838">
    <property type="component" value="Unassembled WGS sequence"/>
</dbReference>
<accession>A0ABT5B935</accession>
<organism evidence="2 3">
    <name type="scientific">Nannocystis radixulma</name>
    <dbReference type="NCBI Taxonomy" id="2995305"/>
    <lineage>
        <taxon>Bacteria</taxon>
        <taxon>Pseudomonadati</taxon>
        <taxon>Myxococcota</taxon>
        <taxon>Polyangia</taxon>
        <taxon>Nannocystales</taxon>
        <taxon>Nannocystaceae</taxon>
        <taxon>Nannocystis</taxon>
    </lineage>
</organism>
<name>A0ABT5B935_9BACT</name>
<reference evidence="2 3" key="1">
    <citation type="submission" date="2022-11" db="EMBL/GenBank/DDBJ databases">
        <title>Minimal conservation of predation-associated metabolite biosynthetic gene clusters underscores biosynthetic potential of Myxococcota including descriptions for ten novel species: Archangium lansinium sp. nov., Myxococcus landrumus sp. nov., Nannocystis bai.</title>
        <authorList>
            <person name="Ahearne A."/>
            <person name="Stevens C."/>
            <person name="Dowd S."/>
        </authorList>
    </citation>
    <scope>NUCLEOTIDE SEQUENCE [LARGE SCALE GENOMIC DNA]</scope>
    <source>
        <strain evidence="2 3">NCELM</strain>
    </source>
</reference>
<dbReference type="EMBL" id="JAQNDN010000010">
    <property type="protein sequence ID" value="MDC0669577.1"/>
    <property type="molecule type" value="Genomic_DNA"/>
</dbReference>
<sequence>MLPLSAWGDTYAVVAAPPNSGGGDDQVRVRITGSFDGTTLLYSPAPPPGAPAVIDAYQTVAFTANASFIVSGDQPFAVTEFLLSNEVVTVDPTPEDDSDN</sequence>
<keyword evidence="3" id="KW-1185">Reference proteome</keyword>
<protein>
    <recommendedName>
        <fullName evidence="1">IgGFc-binding protein N-terminal domain-containing protein</fullName>
    </recommendedName>
</protein>
<evidence type="ECO:0000313" key="3">
    <source>
        <dbReference type="Proteomes" id="UP001217838"/>
    </source>
</evidence>
<dbReference type="RefSeq" id="WP_271999377.1">
    <property type="nucleotide sequence ID" value="NZ_JAQNDN010000010.1"/>
</dbReference>
<evidence type="ECO:0000313" key="2">
    <source>
        <dbReference type="EMBL" id="MDC0669577.1"/>
    </source>
</evidence>
<feature type="domain" description="IgGFc-binding protein N-terminal" evidence="1">
    <location>
        <begin position="1"/>
        <end position="88"/>
    </location>
</feature>
<comment type="caution">
    <text evidence="2">The sequence shown here is derived from an EMBL/GenBank/DDBJ whole genome shotgun (WGS) entry which is preliminary data.</text>
</comment>
<dbReference type="InterPro" id="IPR035234">
    <property type="entry name" value="IgGFc-bd_N"/>
</dbReference>
<evidence type="ECO:0000259" key="1">
    <source>
        <dbReference type="Pfam" id="PF17517"/>
    </source>
</evidence>
<gene>
    <name evidence="2" type="ORF">POL58_17620</name>
</gene>
<proteinExistence type="predicted"/>